<keyword evidence="7 10" id="KW-0408">Iron</keyword>
<dbReference type="Proteomes" id="UP000028302">
    <property type="component" value="Unassembled WGS sequence"/>
</dbReference>
<dbReference type="CDD" id="cd01335">
    <property type="entry name" value="Radical_SAM"/>
    <property type="match status" value="1"/>
</dbReference>
<comment type="caution">
    <text evidence="12">The sequence shown here is derived from an EMBL/GenBank/DDBJ whole genome shotgun (WGS) entry which is preliminary data.</text>
</comment>
<evidence type="ECO:0000256" key="1">
    <source>
        <dbReference type="ARBA" id="ARBA00001966"/>
    </source>
</evidence>
<dbReference type="eggNOG" id="COG0635">
    <property type="taxonomic scope" value="Bacteria"/>
</dbReference>
<reference evidence="12 13" key="1">
    <citation type="submission" date="2013-03" db="EMBL/GenBank/DDBJ databases">
        <title>Salinisphaera hydrothermalis C41B8 Genome Sequencing.</title>
        <authorList>
            <person name="Li C."/>
            <person name="Lai Q."/>
            <person name="Shao Z."/>
        </authorList>
    </citation>
    <scope>NUCLEOTIDE SEQUENCE [LARGE SCALE GENOMIC DNA]</scope>
    <source>
        <strain evidence="12 13">C41B8</strain>
    </source>
</reference>
<dbReference type="GO" id="GO:0051539">
    <property type="term" value="F:4 iron, 4 sulfur cluster binding"/>
    <property type="evidence" value="ECO:0007669"/>
    <property type="project" value="UniProtKB-UniRule"/>
</dbReference>
<dbReference type="GO" id="GO:0046872">
    <property type="term" value="F:metal ion binding"/>
    <property type="evidence" value="ECO:0007669"/>
    <property type="project" value="UniProtKB-UniRule"/>
</dbReference>
<sequence length="393" mass="42463">MSVADATIDEPRAHGDVASTPLAVYVHLPWCVAKCPYCDFNSHRAPAELPETAYIDALLADWQIAAADETRSISSVFIGGGTPSLFSGAAIGRVLDALDRRLGLDTDCEITLEANPGTTERSRFADMAAAGVNRVSLGIQSLDADCLTALGRIHGPDEALAAIDDVRAAGIARLNCDLMFGLPGQTLASGLADVETLLARDPGHISYYQLTLEPGTPFHRRPPPRPDDDAIVDLFEAAAERLRAAGYTQYEVSAWAGDHRCRHNDNYWRFGDYLGIGAGAHGKQTRADGTIVRTARQRWPAGYMKSAGTPAAVTETRQLTADDARFEALLNGLRRRGGILRQDYEPRTGLPWPDLLATLAAPIDRGLLVADIESLHASDQGWYFLDTILAETL</sequence>
<dbReference type="SFLD" id="SFLDS00029">
    <property type="entry name" value="Radical_SAM"/>
    <property type="match status" value="1"/>
</dbReference>
<dbReference type="SFLD" id="SFLDG01082">
    <property type="entry name" value="B12-binding_domain_containing"/>
    <property type="match status" value="1"/>
</dbReference>
<dbReference type="SUPFAM" id="SSF102114">
    <property type="entry name" value="Radical SAM enzymes"/>
    <property type="match status" value="1"/>
</dbReference>
<dbReference type="NCBIfam" id="TIGR00539">
    <property type="entry name" value="hemN_rel"/>
    <property type="match status" value="1"/>
</dbReference>
<keyword evidence="9 10" id="KW-0143">Chaperone</keyword>
<dbReference type="RefSeq" id="WP_232225957.1">
    <property type="nucleotide sequence ID" value="NZ_APNK01000001.1"/>
</dbReference>
<dbReference type="AlphaFoldDB" id="A0A084IR95"/>
<dbReference type="Gene3D" id="3.20.20.70">
    <property type="entry name" value="Aldolase class I"/>
    <property type="match status" value="1"/>
</dbReference>
<evidence type="ECO:0000256" key="5">
    <source>
        <dbReference type="ARBA" id="ARBA00022691"/>
    </source>
</evidence>
<dbReference type="SMART" id="SM00729">
    <property type="entry name" value="Elp3"/>
    <property type="match status" value="1"/>
</dbReference>
<dbReference type="GO" id="GO:0004109">
    <property type="term" value="F:coproporphyrinogen oxidase activity"/>
    <property type="evidence" value="ECO:0007669"/>
    <property type="project" value="InterPro"/>
</dbReference>
<dbReference type="InterPro" id="IPR006638">
    <property type="entry name" value="Elp3/MiaA/NifB-like_rSAM"/>
</dbReference>
<comment type="subcellular location">
    <subcellularLocation>
        <location evidence="10">Cytoplasm</location>
    </subcellularLocation>
</comment>
<dbReference type="GO" id="GO:0006779">
    <property type="term" value="P:porphyrin-containing compound biosynthetic process"/>
    <property type="evidence" value="ECO:0007669"/>
    <property type="project" value="InterPro"/>
</dbReference>
<comment type="cofactor">
    <cofactor evidence="1">
        <name>[4Fe-4S] cluster</name>
        <dbReference type="ChEBI" id="CHEBI:49883"/>
    </cofactor>
</comment>
<comment type="function">
    <text evidence="10">Probably acts as a heme chaperone, transferring heme to an unknown acceptor. Binds one molecule of heme per monomer, possibly covalently. Binds 1 [4Fe-4S] cluster. The cluster is coordinated with 3 cysteines and an exchangeable S-adenosyl-L-methionine.</text>
</comment>
<evidence type="ECO:0000256" key="6">
    <source>
        <dbReference type="ARBA" id="ARBA00022723"/>
    </source>
</evidence>
<accession>A0A084IR95</accession>
<dbReference type="GO" id="GO:0005737">
    <property type="term" value="C:cytoplasm"/>
    <property type="evidence" value="ECO:0007669"/>
    <property type="project" value="UniProtKB-SubCell"/>
</dbReference>
<dbReference type="SFLD" id="SFLDG01065">
    <property type="entry name" value="anaerobic_coproporphyrinogen-I"/>
    <property type="match status" value="1"/>
</dbReference>
<keyword evidence="8 10" id="KW-0411">Iron-sulfur</keyword>
<keyword evidence="13" id="KW-1185">Reference proteome</keyword>
<dbReference type="InterPro" id="IPR007197">
    <property type="entry name" value="rSAM"/>
</dbReference>
<evidence type="ECO:0000313" key="12">
    <source>
        <dbReference type="EMBL" id="KEZ79229.1"/>
    </source>
</evidence>
<evidence type="ECO:0000256" key="8">
    <source>
        <dbReference type="ARBA" id="ARBA00023014"/>
    </source>
</evidence>
<dbReference type="PANTHER" id="PTHR13932:SF5">
    <property type="entry name" value="RADICAL S-ADENOSYL METHIONINE DOMAIN-CONTAINING PROTEIN 1, MITOCHONDRIAL"/>
    <property type="match status" value="1"/>
</dbReference>
<keyword evidence="4 10" id="KW-0349">Heme</keyword>
<keyword evidence="6 10" id="KW-0479">Metal-binding</keyword>
<organism evidence="12 13">
    <name type="scientific">Salinisphaera hydrothermalis (strain C41B8)</name>
    <dbReference type="NCBI Taxonomy" id="1304275"/>
    <lineage>
        <taxon>Bacteria</taxon>
        <taxon>Pseudomonadati</taxon>
        <taxon>Pseudomonadota</taxon>
        <taxon>Gammaproteobacteria</taxon>
        <taxon>Salinisphaerales</taxon>
        <taxon>Salinisphaeraceae</taxon>
        <taxon>Salinisphaera</taxon>
    </lineage>
</organism>
<keyword evidence="10" id="KW-0963">Cytoplasm</keyword>
<dbReference type="SFLD" id="SFLDF00288">
    <property type="entry name" value="HemN-like__clustered_with_nucl"/>
    <property type="match status" value="1"/>
</dbReference>
<dbReference type="InterPro" id="IPR034505">
    <property type="entry name" value="Coproporphyrinogen-III_oxidase"/>
</dbReference>
<dbReference type="STRING" id="1304275.C41B8_00730"/>
<comment type="similarity">
    <text evidence="2">Belongs to the anaerobic coproporphyrinogen-III oxidase family. HemW subfamily.</text>
</comment>
<evidence type="ECO:0000256" key="3">
    <source>
        <dbReference type="ARBA" id="ARBA00017228"/>
    </source>
</evidence>
<gene>
    <name evidence="12" type="ORF">C41B8_00730</name>
</gene>
<dbReference type="InterPro" id="IPR004559">
    <property type="entry name" value="HemW-like"/>
</dbReference>
<evidence type="ECO:0000256" key="4">
    <source>
        <dbReference type="ARBA" id="ARBA00022617"/>
    </source>
</evidence>
<dbReference type="Pfam" id="PF04055">
    <property type="entry name" value="Radical_SAM"/>
    <property type="match status" value="1"/>
</dbReference>
<evidence type="ECO:0000313" key="13">
    <source>
        <dbReference type="Proteomes" id="UP000028302"/>
    </source>
</evidence>
<dbReference type="InterPro" id="IPR010723">
    <property type="entry name" value="HemN_C"/>
</dbReference>
<protein>
    <recommendedName>
        <fullName evidence="3 10">Heme chaperone HemW</fullName>
    </recommendedName>
</protein>
<keyword evidence="10" id="KW-0004">4Fe-4S</keyword>
<evidence type="ECO:0000256" key="2">
    <source>
        <dbReference type="ARBA" id="ARBA00006100"/>
    </source>
</evidence>
<dbReference type="SFLD" id="SFLDF00562">
    <property type="entry name" value="HemN-like__clustered_with_heat"/>
    <property type="match status" value="1"/>
</dbReference>
<keyword evidence="5 10" id="KW-0949">S-adenosyl-L-methionine</keyword>
<dbReference type="PATRIC" id="fig|1304275.5.peg.145"/>
<feature type="domain" description="Elp3/MiaA/NifB-like radical SAM core" evidence="11">
    <location>
        <begin position="21"/>
        <end position="237"/>
    </location>
</feature>
<evidence type="ECO:0000259" key="11">
    <source>
        <dbReference type="SMART" id="SM00729"/>
    </source>
</evidence>
<dbReference type="PANTHER" id="PTHR13932">
    <property type="entry name" value="COPROPORPHYRINIGEN III OXIDASE"/>
    <property type="match status" value="1"/>
</dbReference>
<proteinExistence type="inferred from homology"/>
<evidence type="ECO:0000256" key="10">
    <source>
        <dbReference type="RuleBase" id="RU364116"/>
    </source>
</evidence>
<evidence type="ECO:0000256" key="9">
    <source>
        <dbReference type="ARBA" id="ARBA00023186"/>
    </source>
</evidence>
<dbReference type="InterPro" id="IPR013785">
    <property type="entry name" value="Aldolase_TIM"/>
</dbReference>
<dbReference type="EMBL" id="APNK01000001">
    <property type="protein sequence ID" value="KEZ79229.1"/>
    <property type="molecule type" value="Genomic_DNA"/>
</dbReference>
<name>A0A084IR95_SALHC</name>
<dbReference type="Pfam" id="PF06969">
    <property type="entry name" value="HemN_C"/>
    <property type="match status" value="1"/>
</dbReference>
<evidence type="ECO:0000256" key="7">
    <source>
        <dbReference type="ARBA" id="ARBA00023004"/>
    </source>
</evidence>
<dbReference type="InterPro" id="IPR058240">
    <property type="entry name" value="rSAM_sf"/>
</dbReference>